<accession>A0A090LAZ5</accession>
<organism evidence="2">
    <name type="scientific">Strongyloides ratti</name>
    <name type="common">Parasitic roundworm</name>
    <dbReference type="NCBI Taxonomy" id="34506"/>
    <lineage>
        <taxon>Eukaryota</taxon>
        <taxon>Metazoa</taxon>
        <taxon>Ecdysozoa</taxon>
        <taxon>Nematoda</taxon>
        <taxon>Chromadorea</taxon>
        <taxon>Rhabditida</taxon>
        <taxon>Tylenchina</taxon>
        <taxon>Panagrolaimomorpha</taxon>
        <taxon>Strongyloidoidea</taxon>
        <taxon>Strongyloididae</taxon>
        <taxon>Strongyloides</taxon>
    </lineage>
</organism>
<dbReference type="EMBL" id="LN609529">
    <property type="protein sequence ID" value="CEF66966.1"/>
    <property type="molecule type" value="Genomic_DNA"/>
</dbReference>
<sequence>MFIILVLLITLGAIYYLANDPSTLKKLRELSAQPTGKDAKVDKLESLPVRSSRKEHSTRTALLEDTQKSQKMLSSRSNPREVGPSASTEALKREVENIEATTPNTAIHADNTSHHQPKNINSRRTNLKEHHKQHLVNNISTN</sequence>
<feature type="region of interest" description="Disordered" evidence="1">
    <location>
        <begin position="32"/>
        <end position="89"/>
    </location>
</feature>
<dbReference type="RefSeq" id="XP_024506166.1">
    <property type="nucleotide sequence ID" value="XM_024652606.1"/>
</dbReference>
<gene>
    <name evidence="2 4 5" type="ORF">SRAE_2000163200</name>
</gene>
<dbReference type="Proteomes" id="UP000035682">
    <property type="component" value="Unplaced"/>
</dbReference>
<dbReference type="AlphaFoldDB" id="A0A090LAZ5"/>
<evidence type="ECO:0000313" key="5">
    <source>
        <dbReference type="WormBase" id="SRAE_2000163200"/>
    </source>
</evidence>
<dbReference type="GeneID" id="36379331"/>
<evidence type="ECO:0000313" key="3">
    <source>
        <dbReference type="Proteomes" id="UP000035682"/>
    </source>
</evidence>
<keyword evidence="3" id="KW-1185">Reference proteome</keyword>
<dbReference type="CTD" id="36379331"/>
<evidence type="ECO:0000313" key="2">
    <source>
        <dbReference type="EMBL" id="CEF66966.1"/>
    </source>
</evidence>
<dbReference type="WBParaSite" id="SRAE_2000163200.1">
    <property type="protein sequence ID" value="SRAE_2000163200.1"/>
    <property type="gene ID" value="WBGene00261837"/>
</dbReference>
<proteinExistence type="predicted"/>
<dbReference type="WormBase" id="SRAE_2000163200">
    <property type="protein sequence ID" value="SRP02534"/>
    <property type="gene ID" value="WBGene00261837"/>
</dbReference>
<name>A0A090LAZ5_STRRB</name>
<evidence type="ECO:0000313" key="4">
    <source>
        <dbReference type="WBParaSite" id="SRAE_2000163200.1"/>
    </source>
</evidence>
<evidence type="ECO:0000256" key="1">
    <source>
        <dbReference type="SAM" id="MobiDB-lite"/>
    </source>
</evidence>
<protein>
    <submittedName>
        <fullName evidence="2 4">Uncharacterized protein</fullName>
    </submittedName>
</protein>
<reference evidence="4" key="2">
    <citation type="submission" date="2020-12" db="UniProtKB">
        <authorList>
            <consortium name="WormBaseParasite"/>
        </authorList>
    </citation>
    <scope>IDENTIFICATION</scope>
</reference>
<reference evidence="2 3" key="1">
    <citation type="submission" date="2014-09" db="EMBL/GenBank/DDBJ databases">
        <authorList>
            <person name="Martin A.A."/>
        </authorList>
    </citation>
    <scope>NUCLEOTIDE SEQUENCE</scope>
    <source>
        <strain evidence="3">ED321</strain>
        <strain evidence="2">ED321 Heterogonic</strain>
    </source>
</reference>